<dbReference type="Pfam" id="PF00196">
    <property type="entry name" value="GerE"/>
    <property type="match status" value="1"/>
</dbReference>
<keyword evidence="1" id="KW-0547">Nucleotide-binding</keyword>
<dbReference type="RefSeq" id="WP_344511398.1">
    <property type="nucleotide sequence ID" value="NZ_BAAAQD010000028.1"/>
</dbReference>
<dbReference type="PANTHER" id="PTHR16305:SF35">
    <property type="entry name" value="TRANSCRIPTIONAL ACTIVATOR DOMAIN"/>
    <property type="match status" value="1"/>
</dbReference>
<dbReference type="Gene3D" id="1.25.40.10">
    <property type="entry name" value="Tetratricopeptide repeat domain"/>
    <property type="match status" value="2"/>
</dbReference>
<accession>A0ABN2CJG9</accession>
<gene>
    <name evidence="4" type="ORF">GCM10009827_095170</name>
</gene>
<dbReference type="SMART" id="SM00421">
    <property type="entry name" value="HTH_LUXR"/>
    <property type="match status" value="1"/>
</dbReference>
<dbReference type="Gene3D" id="1.10.10.10">
    <property type="entry name" value="Winged helix-like DNA-binding domain superfamily/Winged helix DNA-binding domain"/>
    <property type="match status" value="1"/>
</dbReference>
<dbReference type="PRINTS" id="PR00038">
    <property type="entry name" value="HTHLUXR"/>
</dbReference>
<dbReference type="SUPFAM" id="SSF46894">
    <property type="entry name" value="C-terminal effector domain of the bipartite response regulators"/>
    <property type="match status" value="1"/>
</dbReference>
<feature type="domain" description="HTH luxR-type" evidence="3">
    <location>
        <begin position="935"/>
        <end position="999"/>
    </location>
</feature>
<keyword evidence="2" id="KW-0067">ATP-binding</keyword>
<comment type="caution">
    <text evidence="4">The sequence shown here is derived from an EMBL/GenBank/DDBJ whole genome shotgun (WGS) entry which is preliminary data.</text>
</comment>
<dbReference type="InterPro" id="IPR036388">
    <property type="entry name" value="WH-like_DNA-bd_sf"/>
</dbReference>
<evidence type="ECO:0000256" key="2">
    <source>
        <dbReference type="ARBA" id="ARBA00022840"/>
    </source>
</evidence>
<dbReference type="PROSITE" id="PS50043">
    <property type="entry name" value="HTH_LUXR_2"/>
    <property type="match status" value="1"/>
</dbReference>
<keyword evidence="5" id="KW-1185">Reference proteome</keyword>
<dbReference type="SUPFAM" id="SSF48452">
    <property type="entry name" value="TPR-like"/>
    <property type="match status" value="2"/>
</dbReference>
<dbReference type="PROSITE" id="PS00622">
    <property type="entry name" value="HTH_LUXR_1"/>
    <property type="match status" value="1"/>
</dbReference>
<reference evidence="4 5" key="1">
    <citation type="journal article" date="2019" name="Int. J. Syst. Evol. Microbiol.">
        <title>The Global Catalogue of Microorganisms (GCM) 10K type strain sequencing project: providing services to taxonomists for standard genome sequencing and annotation.</title>
        <authorList>
            <consortium name="The Broad Institute Genomics Platform"/>
            <consortium name="The Broad Institute Genome Sequencing Center for Infectious Disease"/>
            <person name="Wu L."/>
            <person name="Ma J."/>
        </authorList>
    </citation>
    <scope>NUCLEOTIDE SEQUENCE [LARGE SCALE GENOMIC DNA]</scope>
    <source>
        <strain evidence="4 5">JCM 15933</strain>
    </source>
</reference>
<evidence type="ECO:0000259" key="3">
    <source>
        <dbReference type="PROSITE" id="PS50043"/>
    </source>
</evidence>
<proteinExistence type="predicted"/>
<dbReference type="SUPFAM" id="SSF52540">
    <property type="entry name" value="P-loop containing nucleoside triphosphate hydrolases"/>
    <property type="match status" value="1"/>
</dbReference>
<organism evidence="4 5">
    <name type="scientific">Dactylosporangium maewongense</name>
    <dbReference type="NCBI Taxonomy" id="634393"/>
    <lineage>
        <taxon>Bacteria</taxon>
        <taxon>Bacillati</taxon>
        <taxon>Actinomycetota</taxon>
        <taxon>Actinomycetes</taxon>
        <taxon>Micromonosporales</taxon>
        <taxon>Micromonosporaceae</taxon>
        <taxon>Dactylosporangium</taxon>
    </lineage>
</organism>
<dbReference type="PANTHER" id="PTHR16305">
    <property type="entry name" value="TESTICULAR SOLUBLE ADENYLYL CYCLASE"/>
    <property type="match status" value="1"/>
</dbReference>
<sequence length="1004" mass="108579">MAGDRTARAFVGRRTELDRLRHLLRGAGGSAGTGTVLIAGEAGIGKSRLISEFTAAAVAAAGPAGRLHVLSGACINLGVGVPYAPLVDAIRRLVRAHGDDYVTKYGGPAYTELTKLIAGLPGGGPATGAAAEPVSQMRVFGAVLRMLDHLGANGPTILVFEDLHWADPSTLDLVSYLVQYRTDERVLFVFSYRPGREIEGSRLMALLAETTFSARVEHIRLPAFTETELGELLGASVAEELEPAVVRQYHRLTGGNAFFAEELIVDGRLTDPSAGQLPHSLEHLLHSRLHPLGEDARNVVDADAVAGQPVGYDLLATVCELRPRVLDNALRVCDDRQILQLDPQRLTYDFRHALLRQVVLDDLGPGHLRELHTLLAEALTADPSLATEGNPAATLAHHWFEARRWPQALRAALAAAAEAERSQAFRVAQSHYERVLDRLWQLVPDAAAVAGTTEDRLLASAAEAARWAGDLDKALQLLRRAIDGVDAGERPVRAGELHERLGRYLWEQGDNEASVVAYRRADTLLPLEPPSAAKARVLAALATVQLQSGHYRDGLAAARTAVGHARKAGARAEEGRALNAVGVALTLLDEPDQGIPDLLSAVAIAKEVSQLEDLHRAYGNLTVALEHAGRLAESAAVALDELDRCEAAGLQTKSTRVLANNVSTTLVMLGRWDEAESLLTGAIRDRPVRETRYPRLTLAEIHVARGRFGRAAELLRDLRADAGTDPRFLSPLACCLIELALWQREHDAAAEAVDRWIDLLKGTEHVLSLLRFLASALRAAADVPRSEGRQRHQEALAGRLAALEPLLDRARPAEPGSEVDVLSAQCRAELDRARSAATAGQWERVAAGWARLERPYHRAYALWRAAEAAVRTGPKETVTRWAGDANGLARELSAKPLMRAVEELAGAAGVELDPVRMAETSDAPPQPAIPQQRRPAVPWGLTGREMEVLELLTAGETNRKIARRLGIAERTVAVHVGSILRKADVENRQMAAMAAQRLQLFADS</sequence>
<dbReference type="Proteomes" id="UP001501470">
    <property type="component" value="Unassembled WGS sequence"/>
</dbReference>
<dbReference type="InterPro" id="IPR016032">
    <property type="entry name" value="Sig_transdc_resp-reg_C-effctor"/>
</dbReference>
<dbReference type="EMBL" id="BAAAQD010000028">
    <property type="protein sequence ID" value="GAA1559138.1"/>
    <property type="molecule type" value="Genomic_DNA"/>
</dbReference>
<evidence type="ECO:0000313" key="4">
    <source>
        <dbReference type="EMBL" id="GAA1559138.1"/>
    </source>
</evidence>
<dbReference type="Pfam" id="PF13191">
    <property type="entry name" value="AAA_16"/>
    <property type="match status" value="1"/>
</dbReference>
<evidence type="ECO:0000313" key="5">
    <source>
        <dbReference type="Proteomes" id="UP001501470"/>
    </source>
</evidence>
<evidence type="ECO:0000256" key="1">
    <source>
        <dbReference type="ARBA" id="ARBA00022741"/>
    </source>
</evidence>
<dbReference type="InterPro" id="IPR027417">
    <property type="entry name" value="P-loop_NTPase"/>
</dbReference>
<dbReference type="CDD" id="cd06170">
    <property type="entry name" value="LuxR_C_like"/>
    <property type="match status" value="1"/>
</dbReference>
<name>A0ABN2CJG9_9ACTN</name>
<dbReference type="InterPro" id="IPR000792">
    <property type="entry name" value="Tscrpt_reg_LuxR_C"/>
</dbReference>
<dbReference type="InterPro" id="IPR041664">
    <property type="entry name" value="AAA_16"/>
</dbReference>
<dbReference type="InterPro" id="IPR011990">
    <property type="entry name" value="TPR-like_helical_dom_sf"/>
</dbReference>
<protein>
    <submittedName>
        <fullName evidence="4">LuxR family transcriptional regulator</fullName>
    </submittedName>
</protein>